<dbReference type="OrthoDB" id="5458074at2"/>
<proteinExistence type="predicted"/>
<dbReference type="HOGENOM" id="CLU_2011573_0_0_7"/>
<evidence type="ECO:0000313" key="2">
    <source>
        <dbReference type="Proteomes" id="UP000004662"/>
    </source>
</evidence>
<organism evidence="1 2">
    <name type="scientific">Solidesulfovibrio carbinoliphilus subsp. oakridgensis</name>
    <dbReference type="NCBI Taxonomy" id="694327"/>
    <lineage>
        <taxon>Bacteria</taxon>
        <taxon>Pseudomonadati</taxon>
        <taxon>Thermodesulfobacteriota</taxon>
        <taxon>Desulfovibrionia</taxon>
        <taxon>Desulfovibrionales</taxon>
        <taxon>Desulfovibrionaceae</taxon>
        <taxon>Solidesulfovibrio</taxon>
    </lineage>
</organism>
<keyword evidence="2" id="KW-1185">Reference proteome</keyword>
<sequence length="123" mass="12550">MAAITAAATSPVGAYQREAVRLAPVAPQVGGKVISRDAGLSLGPFSIRYSATDYEFDLTGATAQTPFSDALDAAATSRQLADTAIPSREAPTPNALTRRQALAGYTAAARPPAAPVSSFRATA</sequence>
<gene>
    <name evidence="1" type="ORF">DFW101_2513</name>
</gene>
<dbReference type="RefSeq" id="WP_009181890.1">
    <property type="nucleotide sequence ID" value="NZ_CM001368.1"/>
</dbReference>
<dbReference type="Proteomes" id="UP000004662">
    <property type="component" value="Chromosome"/>
</dbReference>
<dbReference type="EMBL" id="CM001368">
    <property type="protein sequence ID" value="EHJ48517.1"/>
    <property type="molecule type" value="Genomic_DNA"/>
</dbReference>
<dbReference type="STRING" id="694327.DFW101_2513"/>
<reference evidence="2" key="1">
    <citation type="journal article" date="2015" name="Genome Announc.">
        <title>High-Quality Draft Genome Sequence of Desulfovibrio carbinoliphilus FW-101-2B, an Organic Acid-Oxidizing Sulfate-Reducing Bacterium Isolated from Uranium(VI)-Contaminated Groundwater.</title>
        <authorList>
            <person name="Ramsay B.D."/>
            <person name="Hwang C."/>
            <person name="Woo H.L."/>
            <person name="Carroll S.L."/>
            <person name="Lucas S."/>
            <person name="Han J."/>
            <person name="Lapidus A.L."/>
            <person name="Cheng J.F."/>
            <person name="Goodwin L.A."/>
            <person name="Pitluck S."/>
            <person name="Peters L."/>
            <person name="Chertkov O."/>
            <person name="Held B."/>
            <person name="Detter J.C."/>
            <person name="Han C.S."/>
            <person name="Tapia R."/>
            <person name="Land M.L."/>
            <person name="Hauser L.J."/>
            <person name="Kyrpides N.C."/>
            <person name="Ivanova N.N."/>
            <person name="Mikhailova N."/>
            <person name="Pagani I."/>
            <person name="Woyke T."/>
            <person name="Arkin A.P."/>
            <person name="Dehal P."/>
            <person name="Chivian D."/>
            <person name="Criddle C.S."/>
            <person name="Wu W."/>
            <person name="Chakraborty R."/>
            <person name="Hazen T.C."/>
            <person name="Fields M.W."/>
        </authorList>
    </citation>
    <scope>NUCLEOTIDE SEQUENCE [LARGE SCALE GENOMIC DNA]</scope>
    <source>
        <strain evidence="2">FW-101-2B</strain>
    </source>
</reference>
<evidence type="ECO:0000313" key="1">
    <source>
        <dbReference type="EMBL" id="EHJ48517.1"/>
    </source>
</evidence>
<dbReference type="AlphaFoldDB" id="G7Q734"/>
<accession>G7Q734</accession>
<name>G7Q734_9BACT</name>
<protein>
    <submittedName>
        <fullName evidence="1">Uncharacterized protein</fullName>
    </submittedName>
</protein>
<dbReference type="eggNOG" id="ENOG503182Q">
    <property type="taxonomic scope" value="Bacteria"/>
</dbReference>